<evidence type="ECO:0000313" key="2">
    <source>
        <dbReference type="EMBL" id="KAI1691697.1"/>
    </source>
</evidence>
<dbReference type="EMBL" id="JAKKPZ010000880">
    <property type="protein sequence ID" value="KAI1691697.1"/>
    <property type="molecule type" value="Genomic_DNA"/>
</dbReference>
<proteinExistence type="predicted"/>
<accession>A0AAD4MJ95</accession>
<organism evidence="2 3">
    <name type="scientific">Ditylenchus destructor</name>
    <dbReference type="NCBI Taxonomy" id="166010"/>
    <lineage>
        <taxon>Eukaryota</taxon>
        <taxon>Metazoa</taxon>
        <taxon>Ecdysozoa</taxon>
        <taxon>Nematoda</taxon>
        <taxon>Chromadorea</taxon>
        <taxon>Rhabditida</taxon>
        <taxon>Tylenchina</taxon>
        <taxon>Tylenchomorpha</taxon>
        <taxon>Sphaerularioidea</taxon>
        <taxon>Anguinidae</taxon>
        <taxon>Anguininae</taxon>
        <taxon>Ditylenchus</taxon>
    </lineage>
</organism>
<gene>
    <name evidence="2" type="ORF">DdX_21693</name>
</gene>
<dbReference type="AlphaFoldDB" id="A0AAD4MJ95"/>
<keyword evidence="1" id="KW-0732">Signal</keyword>
<evidence type="ECO:0000256" key="1">
    <source>
        <dbReference type="SAM" id="SignalP"/>
    </source>
</evidence>
<evidence type="ECO:0000313" key="3">
    <source>
        <dbReference type="Proteomes" id="UP001201812"/>
    </source>
</evidence>
<feature type="chain" id="PRO_5041912169" evidence="1">
    <location>
        <begin position="19"/>
        <end position="143"/>
    </location>
</feature>
<name>A0AAD4MJ95_9BILA</name>
<reference evidence="2" key="1">
    <citation type="submission" date="2022-01" db="EMBL/GenBank/DDBJ databases">
        <title>Genome Sequence Resource for Two Populations of Ditylenchus destructor, the Migratory Endoparasitic Phytonematode.</title>
        <authorList>
            <person name="Zhang H."/>
            <person name="Lin R."/>
            <person name="Xie B."/>
        </authorList>
    </citation>
    <scope>NUCLEOTIDE SEQUENCE</scope>
    <source>
        <strain evidence="2">BazhouSP</strain>
    </source>
</reference>
<dbReference type="Proteomes" id="UP001201812">
    <property type="component" value="Unassembled WGS sequence"/>
</dbReference>
<protein>
    <submittedName>
        <fullName evidence="2">Uncharacterized protein</fullName>
    </submittedName>
</protein>
<feature type="signal peptide" evidence="1">
    <location>
        <begin position="1"/>
        <end position="18"/>
    </location>
</feature>
<sequence>MWRLLCRLLISQLSRLWTSLVFEETIEDKTIQSLVYVELKVRQIRESSRWLSESSLLFRSIPELLSNYENVLAHADQYPKELNWPLTYDKALKIELNERPLRWLMLDIFLCIETNDGTDAANFLPNNGGNVPNSDDYGGICIA</sequence>
<comment type="caution">
    <text evidence="2">The sequence shown here is derived from an EMBL/GenBank/DDBJ whole genome shotgun (WGS) entry which is preliminary data.</text>
</comment>
<keyword evidence="3" id="KW-1185">Reference proteome</keyword>